<dbReference type="InterPro" id="IPR052259">
    <property type="entry name" value="Nucleoredoxin-like"/>
</dbReference>
<sequence>MPKKKPSTFEALLGPMLLSKIGEYIETPNFRNFKNSFFHHGPSVQTDEALKGKDFIVLYFSGAWCPSCQRFTPLLKDFYAICKDKANQEKLKKVDIEIVYISSDRDLVEFQKTYRDMPWLALESQKHKTSVSKKCHIANIPSLVVLDRKGRFITDTATDNVVAAGGFVEKVVEVIELWRSQKGVPLDEATFTNSGSNCIIS</sequence>
<evidence type="ECO:0000256" key="6">
    <source>
        <dbReference type="ARBA" id="ARBA00047388"/>
    </source>
</evidence>
<dbReference type="Gene3D" id="3.40.30.10">
    <property type="entry name" value="Glutaredoxin"/>
    <property type="match status" value="1"/>
</dbReference>
<dbReference type="EMBL" id="CAICTM010003518">
    <property type="protein sequence ID" value="CAB9531420.1"/>
    <property type="molecule type" value="Genomic_DNA"/>
</dbReference>
<evidence type="ECO:0000256" key="2">
    <source>
        <dbReference type="ARBA" id="ARBA00022737"/>
    </source>
</evidence>
<comment type="caution">
    <text evidence="9">The sequence shown here is derived from an EMBL/GenBank/DDBJ whole genome shotgun (WGS) entry which is preliminary data.</text>
</comment>
<comment type="similarity">
    <text evidence="5">Belongs to the nucleoredoxin family.</text>
</comment>
<evidence type="ECO:0000313" key="9">
    <source>
        <dbReference type="EMBL" id="CAB9531420.1"/>
    </source>
</evidence>
<dbReference type="GO" id="GO:0047134">
    <property type="term" value="F:protein-disulfide reductase [NAD(P)H] activity"/>
    <property type="evidence" value="ECO:0007669"/>
    <property type="project" value="UniProtKB-EC"/>
</dbReference>
<reference evidence="9" key="1">
    <citation type="submission" date="2020-06" db="EMBL/GenBank/DDBJ databases">
        <authorList>
            <consortium name="Plant Systems Biology data submission"/>
        </authorList>
    </citation>
    <scope>NUCLEOTIDE SEQUENCE</scope>
    <source>
        <strain evidence="9">D6</strain>
    </source>
</reference>
<dbReference type="EC" id="1.8.1.8" evidence="1"/>
<evidence type="ECO:0000256" key="4">
    <source>
        <dbReference type="ARBA" id="ARBA00023027"/>
    </source>
</evidence>
<keyword evidence="10" id="KW-1185">Reference proteome</keyword>
<dbReference type="Pfam" id="PF13905">
    <property type="entry name" value="Thioredoxin_8"/>
    <property type="match status" value="1"/>
</dbReference>
<dbReference type="SUPFAM" id="SSF52833">
    <property type="entry name" value="Thioredoxin-like"/>
    <property type="match status" value="1"/>
</dbReference>
<dbReference type="PROSITE" id="PS51352">
    <property type="entry name" value="THIOREDOXIN_2"/>
    <property type="match status" value="1"/>
</dbReference>
<evidence type="ECO:0000256" key="5">
    <source>
        <dbReference type="ARBA" id="ARBA00025782"/>
    </source>
</evidence>
<evidence type="ECO:0000256" key="3">
    <source>
        <dbReference type="ARBA" id="ARBA00023002"/>
    </source>
</evidence>
<dbReference type="InterPro" id="IPR017937">
    <property type="entry name" value="Thioredoxin_CS"/>
</dbReference>
<name>A0A9N8F3M2_9STRA</name>
<feature type="domain" description="Thioredoxin" evidence="8">
    <location>
        <begin position="1"/>
        <end position="180"/>
    </location>
</feature>
<dbReference type="OrthoDB" id="409136at2759"/>
<evidence type="ECO:0000256" key="1">
    <source>
        <dbReference type="ARBA" id="ARBA00012612"/>
    </source>
</evidence>
<proteinExistence type="inferred from homology"/>
<organism evidence="9 10">
    <name type="scientific">Seminavis robusta</name>
    <dbReference type="NCBI Taxonomy" id="568900"/>
    <lineage>
        <taxon>Eukaryota</taxon>
        <taxon>Sar</taxon>
        <taxon>Stramenopiles</taxon>
        <taxon>Ochrophyta</taxon>
        <taxon>Bacillariophyta</taxon>
        <taxon>Bacillariophyceae</taxon>
        <taxon>Bacillariophycidae</taxon>
        <taxon>Naviculales</taxon>
        <taxon>Naviculaceae</taxon>
        <taxon>Seminavis</taxon>
    </lineage>
</organism>
<dbReference type="InterPro" id="IPR036249">
    <property type="entry name" value="Thioredoxin-like_sf"/>
</dbReference>
<accession>A0A9N8F3M2</accession>
<comment type="catalytic activity">
    <reaction evidence="7">
        <text>[protein]-dithiol + NADP(+) = [protein]-disulfide + NADPH + H(+)</text>
        <dbReference type="Rhea" id="RHEA:18753"/>
        <dbReference type="Rhea" id="RHEA-COMP:10593"/>
        <dbReference type="Rhea" id="RHEA-COMP:10594"/>
        <dbReference type="ChEBI" id="CHEBI:15378"/>
        <dbReference type="ChEBI" id="CHEBI:29950"/>
        <dbReference type="ChEBI" id="CHEBI:50058"/>
        <dbReference type="ChEBI" id="CHEBI:57783"/>
        <dbReference type="ChEBI" id="CHEBI:58349"/>
        <dbReference type="EC" id="1.8.1.8"/>
    </reaction>
</comment>
<dbReference type="InterPro" id="IPR012336">
    <property type="entry name" value="Thioredoxin-like_fold"/>
</dbReference>
<evidence type="ECO:0000256" key="7">
    <source>
        <dbReference type="ARBA" id="ARBA00047804"/>
    </source>
</evidence>
<keyword evidence="3" id="KW-0560">Oxidoreductase</keyword>
<evidence type="ECO:0000259" key="8">
    <source>
        <dbReference type="PROSITE" id="PS51352"/>
    </source>
</evidence>
<dbReference type="AlphaFoldDB" id="A0A9N8F3M2"/>
<keyword evidence="4" id="KW-0520">NAD</keyword>
<dbReference type="PANTHER" id="PTHR13871:SF96">
    <property type="entry name" value="THIOREDOXIN DOMAIN-CONTAINING PROTEIN"/>
    <property type="match status" value="1"/>
</dbReference>
<evidence type="ECO:0000313" key="10">
    <source>
        <dbReference type="Proteomes" id="UP001153069"/>
    </source>
</evidence>
<comment type="catalytic activity">
    <reaction evidence="6">
        <text>[protein]-dithiol + NAD(+) = [protein]-disulfide + NADH + H(+)</text>
        <dbReference type="Rhea" id="RHEA:18749"/>
        <dbReference type="Rhea" id="RHEA-COMP:10593"/>
        <dbReference type="Rhea" id="RHEA-COMP:10594"/>
        <dbReference type="ChEBI" id="CHEBI:15378"/>
        <dbReference type="ChEBI" id="CHEBI:29950"/>
        <dbReference type="ChEBI" id="CHEBI:50058"/>
        <dbReference type="ChEBI" id="CHEBI:57540"/>
        <dbReference type="ChEBI" id="CHEBI:57945"/>
        <dbReference type="EC" id="1.8.1.8"/>
    </reaction>
</comment>
<dbReference type="PANTHER" id="PTHR13871">
    <property type="entry name" value="THIOREDOXIN"/>
    <property type="match status" value="1"/>
</dbReference>
<dbReference type="Proteomes" id="UP001153069">
    <property type="component" value="Unassembled WGS sequence"/>
</dbReference>
<gene>
    <name evidence="9" type="ORF">SEMRO_3520_G348850.1</name>
</gene>
<dbReference type="InterPro" id="IPR013766">
    <property type="entry name" value="Thioredoxin_domain"/>
</dbReference>
<keyword evidence="2" id="KW-0677">Repeat</keyword>
<dbReference type="PROSITE" id="PS00194">
    <property type="entry name" value="THIOREDOXIN_1"/>
    <property type="match status" value="1"/>
</dbReference>
<protein>
    <recommendedName>
        <fullName evidence="1">protein-disulfide reductase</fullName>
        <ecNumber evidence="1">1.8.1.8</ecNumber>
    </recommendedName>
</protein>